<dbReference type="Proteomes" id="UP001371305">
    <property type="component" value="Unassembled WGS sequence"/>
</dbReference>
<feature type="signal peptide" evidence="2">
    <location>
        <begin position="1"/>
        <end position="19"/>
    </location>
</feature>
<keyword evidence="2" id="KW-0732">Signal</keyword>
<evidence type="ECO:0000256" key="2">
    <source>
        <dbReference type="SAM" id="SignalP"/>
    </source>
</evidence>
<dbReference type="RefSeq" id="WP_341406597.1">
    <property type="nucleotide sequence ID" value="NZ_JBBUKT010000009.1"/>
</dbReference>
<evidence type="ECO:0000256" key="1">
    <source>
        <dbReference type="SAM" id="Phobius"/>
    </source>
</evidence>
<feature type="chain" id="PRO_5046002501" description="Ice-binding protein C-terminal domain-containing protein" evidence="2">
    <location>
        <begin position="20"/>
        <end position="182"/>
    </location>
</feature>
<protein>
    <recommendedName>
        <fullName evidence="3">Ice-binding protein C-terminal domain-containing protein</fullName>
    </recommendedName>
</protein>
<keyword evidence="1" id="KW-0472">Membrane</keyword>
<evidence type="ECO:0000259" key="3">
    <source>
        <dbReference type="Pfam" id="PF07589"/>
    </source>
</evidence>
<gene>
    <name evidence="4" type="ORF">WKV53_20155</name>
</gene>
<keyword evidence="1" id="KW-0812">Transmembrane</keyword>
<evidence type="ECO:0000313" key="4">
    <source>
        <dbReference type="EMBL" id="MEK7952838.1"/>
    </source>
</evidence>
<accession>A0ABU9AZ48</accession>
<sequence>MKIIAPLAIVAASLSVVNAVTVTLVGVANTPTGFITYGTTTLASGSAYFYSSSVDLNAAQVASVTTRAAFEALLTADPGLVRGAVAFTNGTLVSSGATEMGAVGNKTYLFFEGADGIGIYQGPSVPALGAITMNATTMIEDLKGTSLLQNNGSFNSGFQLVPEPSIALLGALGALGLLRRRR</sequence>
<comment type="caution">
    <text evidence="4">The sequence shown here is derived from an EMBL/GenBank/DDBJ whole genome shotgun (WGS) entry which is preliminary data.</text>
</comment>
<dbReference type="Pfam" id="PF07589">
    <property type="entry name" value="PEP-CTERM"/>
    <property type="match status" value="1"/>
</dbReference>
<feature type="domain" description="Ice-binding protein C-terminal" evidence="3">
    <location>
        <begin position="161"/>
        <end position="182"/>
    </location>
</feature>
<feature type="transmembrane region" description="Helical" evidence="1">
    <location>
        <begin position="160"/>
        <end position="178"/>
    </location>
</feature>
<evidence type="ECO:0000313" key="5">
    <source>
        <dbReference type="Proteomes" id="UP001371305"/>
    </source>
</evidence>
<keyword evidence="5" id="KW-1185">Reference proteome</keyword>
<keyword evidence="1" id="KW-1133">Transmembrane helix</keyword>
<organism evidence="4 5">
    <name type="scientific">Luteolibacter soli</name>
    <dbReference type="NCBI Taxonomy" id="3135280"/>
    <lineage>
        <taxon>Bacteria</taxon>
        <taxon>Pseudomonadati</taxon>
        <taxon>Verrucomicrobiota</taxon>
        <taxon>Verrucomicrobiia</taxon>
        <taxon>Verrucomicrobiales</taxon>
        <taxon>Verrucomicrobiaceae</taxon>
        <taxon>Luteolibacter</taxon>
    </lineage>
</organism>
<proteinExistence type="predicted"/>
<name>A0ABU9AZ48_9BACT</name>
<reference evidence="4 5" key="1">
    <citation type="submission" date="2024-04" db="EMBL/GenBank/DDBJ databases">
        <title>Luteolibacter sp. isolated from soil.</title>
        <authorList>
            <person name="An J."/>
        </authorList>
    </citation>
    <scope>NUCLEOTIDE SEQUENCE [LARGE SCALE GENOMIC DNA]</scope>
    <source>
        <strain evidence="4 5">Y139</strain>
    </source>
</reference>
<dbReference type="InterPro" id="IPR013424">
    <property type="entry name" value="Ice-binding_C"/>
</dbReference>
<dbReference type="EMBL" id="JBBUKT010000009">
    <property type="protein sequence ID" value="MEK7952838.1"/>
    <property type="molecule type" value="Genomic_DNA"/>
</dbReference>